<evidence type="ECO:0000256" key="2">
    <source>
        <dbReference type="ARBA" id="ARBA00022801"/>
    </source>
</evidence>
<dbReference type="OrthoDB" id="9787585at2"/>
<dbReference type="InterPro" id="IPR014016">
    <property type="entry name" value="UvrD-like_ATP-bd"/>
</dbReference>
<feature type="domain" description="UvrD-like helicase ATP-binding" evidence="6">
    <location>
        <begin position="192"/>
        <end position="584"/>
    </location>
</feature>
<dbReference type="Proteomes" id="UP000279909">
    <property type="component" value="Unassembled WGS sequence"/>
</dbReference>
<evidence type="ECO:0000259" key="6">
    <source>
        <dbReference type="PROSITE" id="PS51198"/>
    </source>
</evidence>
<dbReference type="PANTHER" id="PTHR11070">
    <property type="entry name" value="UVRD / RECB / PCRA DNA HELICASE FAMILY MEMBER"/>
    <property type="match status" value="1"/>
</dbReference>
<dbReference type="GO" id="GO:0003677">
    <property type="term" value="F:DNA binding"/>
    <property type="evidence" value="ECO:0007669"/>
    <property type="project" value="InterPro"/>
</dbReference>
<dbReference type="GO" id="GO:0000725">
    <property type="term" value="P:recombinational repair"/>
    <property type="evidence" value="ECO:0007669"/>
    <property type="project" value="TreeGrafter"/>
</dbReference>
<dbReference type="SUPFAM" id="SSF52540">
    <property type="entry name" value="P-loop containing nucleoside triphosphate hydrolases"/>
    <property type="match status" value="1"/>
</dbReference>
<gene>
    <name evidence="7" type="ORF">EC501_13290</name>
</gene>
<dbReference type="Pfam" id="PF00580">
    <property type="entry name" value="UvrD-helicase"/>
    <property type="match status" value="2"/>
</dbReference>
<dbReference type="GO" id="GO:0043138">
    <property type="term" value="F:3'-5' DNA helicase activity"/>
    <property type="evidence" value="ECO:0007669"/>
    <property type="project" value="TreeGrafter"/>
</dbReference>
<keyword evidence="1 5" id="KW-0547">Nucleotide-binding</keyword>
<evidence type="ECO:0000256" key="1">
    <source>
        <dbReference type="ARBA" id="ARBA00022741"/>
    </source>
</evidence>
<evidence type="ECO:0000256" key="5">
    <source>
        <dbReference type="PROSITE-ProRule" id="PRU00560"/>
    </source>
</evidence>
<dbReference type="InterPro" id="IPR000212">
    <property type="entry name" value="DNA_helicase_UvrD/REP"/>
</dbReference>
<dbReference type="InterPro" id="IPR027417">
    <property type="entry name" value="P-loop_NTPase"/>
</dbReference>
<evidence type="ECO:0000313" key="7">
    <source>
        <dbReference type="EMBL" id="RNC97888.1"/>
    </source>
</evidence>
<accession>A0A3M8H643</accession>
<dbReference type="GO" id="GO:0005829">
    <property type="term" value="C:cytosol"/>
    <property type="evidence" value="ECO:0007669"/>
    <property type="project" value="TreeGrafter"/>
</dbReference>
<dbReference type="InterPro" id="IPR027785">
    <property type="entry name" value="UvrD-like_helicase_C"/>
</dbReference>
<keyword evidence="4 5" id="KW-0067">ATP-binding</keyword>
<reference evidence="7 8" key="1">
    <citation type="journal article" date="2014" name="Int. J. Syst. Evol. Microbiol.">
        <title>Lysinibacillus halotolerans sp. nov., isolated from saline-alkaline soil.</title>
        <authorList>
            <person name="Kong D."/>
            <person name="Wang Y."/>
            <person name="Zhao B."/>
            <person name="Li Y."/>
            <person name="Song J."/>
            <person name="Zhai Y."/>
            <person name="Zhang C."/>
            <person name="Wang H."/>
            <person name="Chen X."/>
            <person name="Zhao B."/>
            <person name="Ruan Z."/>
        </authorList>
    </citation>
    <scope>NUCLEOTIDE SEQUENCE [LARGE SCALE GENOMIC DNA]</scope>
    <source>
        <strain evidence="7 8">MCCC 1A12703</strain>
    </source>
</reference>
<sequence>MHPDFPKELERLQYTKQYMDEILEASQRDLQAVQDKIKESMANLEYIDSSDSYINLLTNSRFFEMALNQKESLEAVKKKPYFARIHFQRTGEAEELLYIGKTSLFHNETFEPIIVDWRSPVANVYYDGRLGDITYPVRDEIYTGHLFSKRQYKIENGELLSFQDVDLTTNDELLQDALSGKADVRLTEIVATIQKEQNEIIRAHLKQPILVQGAAGSGKTTIALHRISYFLYTMGEHFNPEQLMILAPNKLFIEYIGDVLPELGVERICQTTYAEYVQNATGIKLKLQNPNEQLETIVEEGIDALPSFNIAQMKGSLFYRDILDRYIKLHERSLAKLFDEDVFIEKYRIMRGSHLKKLFLEEFSYMPIEKRIERIKKVVQTEVKRKSKAVLSTLNTRYEEMIGKALSGLRDPEKRRKTVTKFIDERDARIPKIKALSKTAASTYMKRFEKVKIKQMYRKFLTDRLLIRELAPEWTFEEQEKFFHAHTKEKWVLEDLAALYYLHAKIKGIADNWKMRVVFIDEVQDYSLFQLEALKSGLETDMFTMVGDLAQGIHSYRSLTEWNSVLELFPRANYFTLQKSYRTTIEIMEVANRILAKMDEDLPLVEPVVRHGNDPTFVQMEELDPSKINELYERIKQHGHQSIALICKTYQEAIYYTKQLEKADVPVEMLSEESVFGGSKLLVVPSHLAKGLEFDAVIIAAFETPYFPTTIDRKLLYVALTRAMHELYLVGPREEMFLLDDTRGIVSETL</sequence>
<protein>
    <submittedName>
        <fullName evidence="7">DNA helicase</fullName>
    </submittedName>
</protein>
<keyword evidence="8" id="KW-1185">Reference proteome</keyword>
<dbReference type="NCBIfam" id="NF041464">
    <property type="entry name" value="HelD_BACSU"/>
    <property type="match status" value="1"/>
</dbReference>
<keyword evidence="2 5" id="KW-0378">Hydrolase</keyword>
<evidence type="ECO:0000256" key="4">
    <source>
        <dbReference type="ARBA" id="ARBA00022840"/>
    </source>
</evidence>
<dbReference type="PROSITE" id="PS51198">
    <property type="entry name" value="UVRD_HELICASE_ATP_BIND"/>
    <property type="match status" value="1"/>
</dbReference>
<name>A0A3M8H643_9BACI</name>
<feature type="binding site" evidence="5">
    <location>
        <begin position="213"/>
        <end position="220"/>
    </location>
    <ligand>
        <name>ATP</name>
        <dbReference type="ChEBI" id="CHEBI:30616"/>
    </ligand>
</feature>
<dbReference type="Gene3D" id="3.40.50.300">
    <property type="entry name" value="P-loop containing nucleotide triphosphate hydrolases"/>
    <property type="match status" value="3"/>
</dbReference>
<dbReference type="EMBL" id="RHLQ01000036">
    <property type="protein sequence ID" value="RNC97888.1"/>
    <property type="molecule type" value="Genomic_DNA"/>
</dbReference>
<dbReference type="GO" id="GO:0016787">
    <property type="term" value="F:hydrolase activity"/>
    <property type="evidence" value="ECO:0007669"/>
    <property type="project" value="UniProtKB-UniRule"/>
</dbReference>
<dbReference type="Pfam" id="PF13538">
    <property type="entry name" value="UvrD_C_2"/>
    <property type="match status" value="1"/>
</dbReference>
<evidence type="ECO:0000256" key="3">
    <source>
        <dbReference type="ARBA" id="ARBA00022806"/>
    </source>
</evidence>
<dbReference type="AlphaFoldDB" id="A0A3M8H643"/>
<evidence type="ECO:0000313" key="8">
    <source>
        <dbReference type="Proteomes" id="UP000279909"/>
    </source>
</evidence>
<proteinExistence type="predicted"/>
<dbReference type="InterPro" id="IPR048228">
    <property type="entry name" value="HelD_bacillota"/>
</dbReference>
<keyword evidence="3 5" id="KW-0347">Helicase</keyword>
<comment type="caution">
    <text evidence="7">The sequence shown here is derived from an EMBL/GenBank/DDBJ whole genome shotgun (WGS) entry which is preliminary data.</text>
</comment>
<dbReference type="GO" id="GO:0005524">
    <property type="term" value="F:ATP binding"/>
    <property type="evidence" value="ECO:0007669"/>
    <property type="project" value="UniProtKB-UniRule"/>
</dbReference>
<organism evidence="7 8">
    <name type="scientific">Lysinibacillus halotolerans</name>
    <dbReference type="NCBI Taxonomy" id="1368476"/>
    <lineage>
        <taxon>Bacteria</taxon>
        <taxon>Bacillati</taxon>
        <taxon>Bacillota</taxon>
        <taxon>Bacilli</taxon>
        <taxon>Bacillales</taxon>
        <taxon>Bacillaceae</taxon>
        <taxon>Lysinibacillus</taxon>
    </lineage>
</organism>
<dbReference type="PANTHER" id="PTHR11070:SF17">
    <property type="entry name" value="DNA HELICASE IV"/>
    <property type="match status" value="1"/>
</dbReference>